<dbReference type="InterPro" id="IPR003760">
    <property type="entry name" value="PnrA-like"/>
</dbReference>
<gene>
    <name evidence="9" type="ordered locus">Cwoe_4141</name>
</gene>
<dbReference type="HOGENOM" id="CLU_812999_0_0_11"/>
<dbReference type="STRING" id="469383.Cwoe_4141"/>
<reference evidence="9 10" key="1">
    <citation type="journal article" date="2010" name="Stand. Genomic Sci.">
        <title>Complete genome sequence of Conexibacter woesei type strain (ID131577).</title>
        <authorList>
            <person name="Pukall R."/>
            <person name="Lapidus A."/>
            <person name="Glavina Del Rio T."/>
            <person name="Copeland A."/>
            <person name="Tice H."/>
            <person name="Cheng J.-F."/>
            <person name="Lucas S."/>
            <person name="Chen F."/>
            <person name="Nolan M."/>
            <person name="Bruce D."/>
            <person name="Goodwin L."/>
            <person name="Pitluck S."/>
            <person name="Mavromatis K."/>
            <person name="Ivanova N."/>
            <person name="Ovchinnikova G."/>
            <person name="Pati A."/>
            <person name="Chen A."/>
            <person name="Palaniappan K."/>
            <person name="Land M."/>
            <person name="Hauser L."/>
            <person name="Chang Y.-J."/>
            <person name="Jeffries C.D."/>
            <person name="Chain P."/>
            <person name="Meincke L."/>
            <person name="Sims D."/>
            <person name="Brettin T."/>
            <person name="Detter J.C."/>
            <person name="Rohde M."/>
            <person name="Goeker M."/>
            <person name="Bristow J."/>
            <person name="Eisen J.A."/>
            <person name="Markowitz V."/>
            <person name="Kyrpides N.C."/>
            <person name="Klenk H.-P."/>
            <person name="Hugenholtz P."/>
        </authorList>
    </citation>
    <scope>NUCLEOTIDE SEQUENCE [LARGE SCALE GENOMIC DNA]</scope>
    <source>
        <strain evidence="10">DSM 14684 / CIP 108061 / JCM 11494 / NBRC 100937 / ID131577</strain>
    </source>
</reference>
<dbReference type="KEGG" id="cwo:Cwoe_4141"/>
<evidence type="ECO:0000256" key="1">
    <source>
        <dbReference type="ARBA" id="ARBA00004193"/>
    </source>
</evidence>
<dbReference type="eggNOG" id="COG1744">
    <property type="taxonomic scope" value="Bacteria"/>
</dbReference>
<dbReference type="OrthoDB" id="7327509at2"/>
<name>D3F4U9_CONWI</name>
<evidence type="ECO:0000256" key="4">
    <source>
        <dbReference type="ARBA" id="ARBA00022729"/>
    </source>
</evidence>
<keyword evidence="4 7" id="KW-0732">Signal</keyword>
<evidence type="ECO:0000313" key="10">
    <source>
        <dbReference type="Proteomes" id="UP000008229"/>
    </source>
</evidence>
<evidence type="ECO:0000259" key="8">
    <source>
        <dbReference type="Pfam" id="PF02608"/>
    </source>
</evidence>
<proteinExistence type="inferred from homology"/>
<feature type="chain" id="PRO_5003043990" evidence="7">
    <location>
        <begin position="22"/>
        <end position="361"/>
    </location>
</feature>
<protein>
    <submittedName>
        <fullName evidence="9">Basic membrane lipoprotein</fullName>
    </submittedName>
</protein>
<dbReference type="Pfam" id="PF02608">
    <property type="entry name" value="Bmp"/>
    <property type="match status" value="1"/>
</dbReference>
<keyword evidence="6 9" id="KW-0449">Lipoprotein</keyword>
<dbReference type="InterPro" id="IPR028082">
    <property type="entry name" value="Peripla_BP_I"/>
</dbReference>
<feature type="domain" description="ABC transporter substrate-binding protein PnrA-like" evidence="8">
    <location>
        <begin position="53"/>
        <end position="320"/>
    </location>
</feature>
<accession>D3F4U9</accession>
<dbReference type="Gene3D" id="3.40.50.2300">
    <property type="match status" value="2"/>
</dbReference>
<comment type="similarity">
    <text evidence="2">Belongs to the BMP lipoprotein family.</text>
</comment>
<feature type="signal peptide" evidence="7">
    <location>
        <begin position="1"/>
        <end position="21"/>
    </location>
</feature>
<dbReference type="InterPro" id="IPR050957">
    <property type="entry name" value="BMP_lipoprotein"/>
</dbReference>
<evidence type="ECO:0000256" key="2">
    <source>
        <dbReference type="ARBA" id="ARBA00008610"/>
    </source>
</evidence>
<sequence length="361" mass="36828" precursor="true">MAIKQLTTALAIGVLAIGAVACGSDDDGGSTSSSAGGASTAADNGGSSEAKVKKIAFASPEKGNDFGWNQQGVEAARTVARDMGIEVEIADGSGYDNVDPILGQLSNNGAQLVIAHASGYNASATDVATRTGVPELGWDNPEGLQPDLVGDAETASQQGSYLAGVLAATVSRSGTLGIVTSADDTNWNKMSGGFIAGARSVKPDIKMLSAQIGQAAYADAAGGKRVTQTLIAGGADVIFGMGNGSSFGMLQAVEQAGRGVQFIDVIGDKTSIDRKDVLLSSVIWNFAPVFRQAVEDVNAGTYGTRGYELDLANGGISLLRTDKAPADAWAAVDRARAGIEDGSIEVPLTPRKDEVEALLDQ</sequence>
<comment type="subcellular location">
    <subcellularLocation>
        <location evidence="1">Cell membrane</location>
        <topology evidence="1">Lipid-anchor</topology>
    </subcellularLocation>
</comment>
<organism evidence="9 10">
    <name type="scientific">Conexibacter woesei (strain DSM 14684 / CCUG 47730 / CIP 108061 / JCM 11494 / NBRC 100937 / ID131577)</name>
    <dbReference type="NCBI Taxonomy" id="469383"/>
    <lineage>
        <taxon>Bacteria</taxon>
        <taxon>Bacillati</taxon>
        <taxon>Actinomycetota</taxon>
        <taxon>Thermoleophilia</taxon>
        <taxon>Solirubrobacterales</taxon>
        <taxon>Conexibacteraceae</taxon>
        <taxon>Conexibacter</taxon>
    </lineage>
</organism>
<dbReference type="EMBL" id="CP001854">
    <property type="protein sequence ID" value="ADB52556.1"/>
    <property type="molecule type" value="Genomic_DNA"/>
</dbReference>
<evidence type="ECO:0000256" key="3">
    <source>
        <dbReference type="ARBA" id="ARBA00022475"/>
    </source>
</evidence>
<keyword evidence="5" id="KW-0472">Membrane</keyword>
<evidence type="ECO:0000256" key="5">
    <source>
        <dbReference type="ARBA" id="ARBA00023136"/>
    </source>
</evidence>
<dbReference type="SUPFAM" id="SSF53822">
    <property type="entry name" value="Periplasmic binding protein-like I"/>
    <property type="match status" value="1"/>
</dbReference>
<dbReference type="PROSITE" id="PS51257">
    <property type="entry name" value="PROKAR_LIPOPROTEIN"/>
    <property type="match status" value="1"/>
</dbReference>
<reference evidence="10" key="2">
    <citation type="submission" date="2010-01" db="EMBL/GenBank/DDBJ databases">
        <title>The complete genome of Conexibacter woesei DSM 14684.</title>
        <authorList>
            <consortium name="US DOE Joint Genome Institute (JGI-PGF)"/>
            <person name="Lucas S."/>
            <person name="Copeland A."/>
            <person name="Lapidus A."/>
            <person name="Glavina del Rio T."/>
            <person name="Dalin E."/>
            <person name="Tice H."/>
            <person name="Bruce D."/>
            <person name="Goodwin L."/>
            <person name="Pitluck S."/>
            <person name="Kyrpides N."/>
            <person name="Mavromatis K."/>
            <person name="Ivanova N."/>
            <person name="Mikhailova N."/>
            <person name="Chertkov O."/>
            <person name="Brettin T."/>
            <person name="Detter J.C."/>
            <person name="Han C."/>
            <person name="Larimer F."/>
            <person name="Land M."/>
            <person name="Hauser L."/>
            <person name="Markowitz V."/>
            <person name="Cheng J.-F."/>
            <person name="Hugenholtz P."/>
            <person name="Woyke T."/>
            <person name="Wu D."/>
            <person name="Pukall R."/>
            <person name="Steenblock K."/>
            <person name="Schneider S."/>
            <person name="Klenk H.-P."/>
            <person name="Eisen J.A."/>
        </authorList>
    </citation>
    <scope>NUCLEOTIDE SEQUENCE [LARGE SCALE GENOMIC DNA]</scope>
    <source>
        <strain evidence="10">DSM 14684 / CIP 108061 / JCM 11494 / NBRC 100937 / ID131577</strain>
    </source>
</reference>
<keyword evidence="3" id="KW-1003">Cell membrane</keyword>
<dbReference type="GO" id="GO:0005886">
    <property type="term" value="C:plasma membrane"/>
    <property type="evidence" value="ECO:0007669"/>
    <property type="project" value="UniProtKB-SubCell"/>
</dbReference>
<dbReference type="Proteomes" id="UP000008229">
    <property type="component" value="Chromosome"/>
</dbReference>
<evidence type="ECO:0000313" key="9">
    <source>
        <dbReference type="EMBL" id="ADB52556.1"/>
    </source>
</evidence>
<dbReference type="CDD" id="cd06304">
    <property type="entry name" value="PBP1_BmpA_Med_PnrA-like"/>
    <property type="match status" value="1"/>
</dbReference>
<dbReference type="PANTHER" id="PTHR34296:SF2">
    <property type="entry name" value="ABC TRANSPORTER GUANOSINE-BINDING PROTEIN NUPN"/>
    <property type="match status" value="1"/>
</dbReference>
<dbReference type="RefSeq" id="WP_012935607.1">
    <property type="nucleotide sequence ID" value="NC_013739.1"/>
</dbReference>
<keyword evidence="10" id="KW-1185">Reference proteome</keyword>
<dbReference type="PANTHER" id="PTHR34296">
    <property type="entry name" value="TRANSCRIPTIONAL ACTIVATOR PROTEIN MED"/>
    <property type="match status" value="1"/>
</dbReference>
<evidence type="ECO:0000256" key="7">
    <source>
        <dbReference type="SAM" id="SignalP"/>
    </source>
</evidence>
<dbReference type="AlphaFoldDB" id="D3F4U9"/>
<evidence type="ECO:0000256" key="6">
    <source>
        <dbReference type="ARBA" id="ARBA00023288"/>
    </source>
</evidence>